<reference evidence="1" key="1">
    <citation type="submission" date="2019-04" db="EMBL/GenBank/DDBJ databases">
        <title>Evolution of Biomass-Degrading Anaerobic Consortia Revealed by Metagenomics.</title>
        <authorList>
            <person name="Peng X."/>
        </authorList>
    </citation>
    <scope>NUCLEOTIDE SEQUENCE</scope>
    <source>
        <strain evidence="1">SIG240</strain>
    </source>
</reference>
<gene>
    <name evidence="1" type="ORF">E7201_05000</name>
</gene>
<dbReference type="EMBL" id="SVBY01000026">
    <property type="protein sequence ID" value="MBE6092515.1"/>
    <property type="molecule type" value="Genomic_DNA"/>
</dbReference>
<comment type="caution">
    <text evidence="1">The sequence shown here is derived from an EMBL/GenBank/DDBJ whole genome shotgun (WGS) entry which is preliminary data.</text>
</comment>
<protein>
    <submittedName>
        <fullName evidence="1">Uncharacterized protein</fullName>
    </submittedName>
</protein>
<evidence type="ECO:0000313" key="1">
    <source>
        <dbReference type="EMBL" id="MBE6092515.1"/>
    </source>
</evidence>
<dbReference type="AlphaFoldDB" id="A0A927WMQ6"/>
<evidence type="ECO:0000313" key="2">
    <source>
        <dbReference type="Proteomes" id="UP000761380"/>
    </source>
</evidence>
<proteinExistence type="predicted"/>
<sequence>MRNTKYYPLICADDENGDMMPLCSTENRVTMEQYHKLYLSEMIPRYYRLNANIPLGKGVWNNLNIHCPLCGKAMNRMSTPTDGNRLPLYCCPDCSGKE</sequence>
<name>A0A927WMQ6_SELRU</name>
<dbReference type="Proteomes" id="UP000761380">
    <property type="component" value="Unassembled WGS sequence"/>
</dbReference>
<accession>A0A927WMQ6</accession>
<organism evidence="1 2">
    <name type="scientific">Selenomonas ruminantium</name>
    <dbReference type="NCBI Taxonomy" id="971"/>
    <lineage>
        <taxon>Bacteria</taxon>
        <taxon>Bacillati</taxon>
        <taxon>Bacillota</taxon>
        <taxon>Negativicutes</taxon>
        <taxon>Selenomonadales</taxon>
        <taxon>Selenomonadaceae</taxon>
        <taxon>Selenomonas</taxon>
    </lineage>
</organism>